<comment type="caution">
    <text evidence="5">The sequence shown here is derived from an EMBL/GenBank/DDBJ whole genome shotgun (WGS) entry which is preliminary data.</text>
</comment>
<feature type="compositionally biased region" description="Polar residues" evidence="3">
    <location>
        <begin position="70"/>
        <end position="90"/>
    </location>
</feature>
<dbReference type="CDD" id="cd07699">
    <property type="entry name" value="IgC1_L"/>
    <property type="match status" value="1"/>
</dbReference>
<evidence type="ECO:0000256" key="2">
    <source>
        <dbReference type="ARBA" id="ARBA00023319"/>
    </source>
</evidence>
<evidence type="ECO:0000313" key="5">
    <source>
        <dbReference type="EMBL" id="KAH0519255.1"/>
    </source>
</evidence>
<accession>A0A8J6GXW9</accession>
<dbReference type="SMART" id="SM00407">
    <property type="entry name" value="IGc1"/>
    <property type="match status" value="1"/>
</dbReference>
<dbReference type="InterPro" id="IPR003006">
    <property type="entry name" value="Ig/MHC_CS"/>
</dbReference>
<dbReference type="Proteomes" id="UP000710432">
    <property type="component" value="Unassembled WGS sequence"/>
</dbReference>
<feature type="region of interest" description="Disordered" evidence="3">
    <location>
        <begin position="69"/>
        <end position="90"/>
    </location>
</feature>
<dbReference type="InterPro" id="IPR003597">
    <property type="entry name" value="Ig_C1-set"/>
</dbReference>
<evidence type="ECO:0000259" key="4">
    <source>
        <dbReference type="PROSITE" id="PS50835"/>
    </source>
</evidence>
<dbReference type="InterPro" id="IPR013783">
    <property type="entry name" value="Ig-like_fold"/>
</dbReference>
<organism evidence="5 6">
    <name type="scientific">Microtus ochrogaster</name>
    <name type="common">Prairie vole</name>
    <dbReference type="NCBI Taxonomy" id="79684"/>
    <lineage>
        <taxon>Eukaryota</taxon>
        <taxon>Metazoa</taxon>
        <taxon>Chordata</taxon>
        <taxon>Craniata</taxon>
        <taxon>Vertebrata</taxon>
        <taxon>Euteleostomi</taxon>
        <taxon>Mammalia</taxon>
        <taxon>Eutheria</taxon>
        <taxon>Euarchontoglires</taxon>
        <taxon>Glires</taxon>
        <taxon>Rodentia</taxon>
        <taxon>Myomorpha</taxon>
        <taxon>Muroidea</taxon>
        <taxon>Cricetidae</taxon>
        <taxon>Arvicolinae</taxon>
        <taxon>Microtus</taxon>
    </lineage>
</organism>
<dbReference type="PROSITE" id="PS00290">
    <property type="entry name" value="IG_MHC"/>
    <property type="match status" value="1"/>
</dbReference>
<protein>
    <submittedName>
        <fullName evidence="5">Ig kappa chain C region</fullName>
    </submittedName>
</protein>
<evidence type="ECO:0000313" key="6">
    <source>
        <dbReference type="Proteomes" id="UP000710432"/>
    </source>
</evidence>
<evidence type="ECO:0000256" key="1">
    <source>
        <dbReference type="ARBA" id="ARBA00023157"/>
    </source>
</evidence>
<dbReference type="Gene3D" id="2.60.40.10">
    <property type="entry name" value="Immunoglobulins"/>
    <property type="match status" value="1"/>
</dbReference>
<dbReference type="InterPro" id="IPR036179">
    <property type="entry name" value="Ig-like_dom_sf"/>
</dbReference>
<dbReference type="PROSITE" id="PS50835">
    <property type="entry name" value="IG_LIKE"/>
    <property type="match status" value="1"/>
</dbReference>
<evidence type="ECO:0000256" key="3">
    <source>
        <dbReference type="SAM" id="MobiDB-lite"/>
    </source>
</evidence>
<dbReference type="PANTHER" id="PTHR23411">
    <property type="entry name" value="TAPASIN"/>
    <property type="match status" value="1"/>
</dbReference>
<dbReference type="Pfam" id="PF07654">
    <property type="entry name" value="C1-set"/>
    <property type="match status" value="1"/>
</dbReference>
<keyword evidence="2" id="KW-0393">Immunoglobulin domain</keyword>
<gene>
    <name evidence="5" type="ORF">LTLLF_112730</name>
</gene>
<sequence length="128" mass="14228">MPSRLRKTGKIRDHVSHDNCRIRADAKPTVSIFPPSNDQLQTGSASIVCFLNNFYPKDISVKWKVDGSEKQGSVDSLSEQDSKDNTYSMSSTLTLSKSEYDSHSVYTCEATHKTSTSPIVSSFDKNQC</sequence>
<dbReference type="FunFam" id="2.60.40.10:FF:000283">
    <property type="entry name" value="Immunoglobulin kappa constant"/>
    <property type="match status" value="1"/>
</dbReference>
<name>A0A8J6GXW9_MICOH</name>
<proteinExistence type="predicted"/>
<keyword evidence="1" id="KW-1015">Disulfide bond</keyword>
<dbReference type="InterPro" id="IPR050380">
    <property type="entry name" value="Immune_Resp_Modulators"/>
</dbReference>
<dbReference type="AlphaFoldDB" id="A0A8J6GXW9"/>
<dbReference type="EMBL" id="JAATJU010006900">
    <property type="protein sequence ID" value="KAH0519255.1"/>
    <property type="molecule type" value="Genomic_DNA"/>
</dbReference>
<feature type="domain" description="Ig-like" evidence="4">
    <location>
        <begin position="28"/>
        <end position="121"/>
    </location>
</feature>
<reference evidence="5" key="1">
    <citation type="submission" date="2020-03" db="EMBL/GenBank/DDBJ databases">
        <title>Studies in the Genomics of Life Span.</title>
        <authorList>
            <person name="Glass D."/>
        </authorList>
    </citation>
    <scope>NUCLEOTIDE SEQUENCE</scope>
    <source>
        <strain evidence="5">LTLLF</strain>
        <tissue evidence="5">Muscle</tissue>
    </source>
</reference>
<dbReference type="SUPFAM" id="SSF48726">
    <property type="entry name" value="Immunoglobulin"/>
    <property type="match status" value="1"/>
</dbReference>
<dbReference type="InterPro" id="IPR007110">
    <property type="entry name" value="Ig-like_dom"/>
</dbReference>